<sequence length="110" mass="13081">MTCLILRTHLTRINIKNGMRKTRLCFVTISKAVTSRIDCTHLKRHIWKVLSEFSAQRYWQRMERKPTRGSSFIIYPYKSSQPSLQRHYGHMRHAFRIMTCAASRTPVISR</sequence>
<dbReference type="EMBL" id="BGPR01004821">
    <property type="protein sequence ID" value="GBN03688.1"/>
    <property type="molecule type" value="Genomic_DNA"/>
</dbReference>
<name>A0A4Y2KN58_ARAVE</name>
<reference evidence="1 2" key="1">
    <citation type="journal article" date="2019" name="Sci. Rep.">
        <title>Orb-weaving spider Araneus ventricosus genome elucidates the spidroin gene catalogue.</title>
        <authorList>
            <person name="Kono N."/>
            <person name="Nakamura H."/>
            <person name="Ohtoshi R."/>
            <person name="Moran D.A.P."/>
            <person name="Shinohara A."/>
            <person name="Yoshida Y."/>
            <person name="Fujiwara M."/>
            <person name="Mori M."/>
            <person name="Tomita M."/>
            <person name="Arakawa K."/>
        </authorList>
    </citation>
    <scope>NUCLEOTIDE SEQUENCE [LARGE SCALE GENOMIC DNA]</scope>
</reference>
<keyword evidence="2" id="KW-1185">Reference proteome</keyword>
<organism evidence="1 2">
    <name type="scientific">Araneus ventricosus</name>
    <name type="common">Orbweaver spider</name>
    <name type="synonym">Epeira ventricosa</name>
    <dbReference type="NCBI Taxonomy" id="182803"/>
    <lineage>
        <taxon>Eukaryota</taxon>
        <taxon>Metazoa</taxon>
        <taxon>Ecdysozoa</taxon>
        <taxon>Arthropoda</taxon>
        <taxon>Chelicerata</taxon>
        <taxon>Arachnida</taxon>
        <taxon>Araneae</taxon>
        <taxon>Araneomorphae</taxon>
        <taxon>Entelegynae</taxon>
        <taxon>Araneoidea</taxon>
        <taxon>Araneidae</taxon>
        <taxon>Araneus</taxon>
    </lineage>
</organism>
<comment type="caution">
    <text evidence="1">The sequence shown here is derived from an EMBL/GenBank/DDBJ whole genome shotgun (WGS) entry which is preliminary data.</text>
</comment>
<gene>
    <name evidence="1" type="ORF">AVEN_182968_1</name>
</gene>
<accession>A0A4Y2KN58</accession>
<protein>
    <submittedName>
        <fullName evidence="1">Uncharacterized protein</fullName>
    </submittedName>
</protein>
<evidence type="ECO:0000313" key="1">
    <source>
        <dbReference type="EMBL" id="GBN03688.1"/>
    </source>
</evidence>
<proteinExistence type="predicted"/>
<dbReference type="Proteomes" id="UP000499080">
    <property type="component" value="Unassembled WGS sequence"/>
</dbReference>
<evidence type="ECO:0000313" key="2">
    <source>
        <dbReference type="Proteomes" id="UP000499080"/>
    </source>
</evidence>
<dbReference type="AlphaFoldDB" id="A0A4Y2KN58"/>